<protein>
    <submittedName>
        <fullName evidence="1">Uncharacterized protein</fullName>
    </submittedName>
</protein>
<organism evidence="1 2">
    <name type="scientific">Vagococcus fluvialis</name>
    <dbReference type="NCBI Taxonomy" id="2738"/>
    <lineage>
        <taxon>Bacteria</taxon>
        <taxon>Bacillati</taxon>
        <taxon>Bacillota</taxon>
        <taxon>Bacilli</taxon>
        <taxon>Lactobacillales</taxon>
        <taxon>Enterococcaceae</taxon>
        <taxon>Vagococcus</taxon>
    </lineage>
</organism>
<sequence>MPTRENQFYVDKPEYGKYYRAFVSEELMDITRKMFLPSRNREDNFIVGLSMEG</sequence>
<dbReference type="AlphaFoldDB" id="A0A7X6D784"/>
<evidence type="ECO:0000313" key="2">
    <source>
        <dbReference type="Proteomes" id="UP000521358"/>
    </source>
</evidence>
<comment type="caution">
    <text evidence="1">The sequence shown here is derived from an EMBL/GenBank/DDBJ whole genome shotgun (WGS) entry which is preliminary data.</text>
</comment>
<dbReference type="Proteomes" id="UP000521358">
    <property type="component" value="Unassembled WGS sequence"/>
</dbReference>
<dbReference type="InterPro" id="IPR029058">
    <property type="entry name" value="AB_hydrolase_fold"/>
</dbReference>
<proteinExistence type="predicted"/>
<gene>
    <name evidence="1" type="ORF">HED35_03380</name>
</gene>
<dbReference type="Gene3D" id="3.40.50.1820">
    <property type="entry name" value="alpha/beta hydrolase"/>
    <property type="match status" value="1"/>
</dbReference>
<name>A0A7X6D784_9ENTE</name>
<accession>A0A7X6D784</accession>
<evidence type="ECO:0000313" key="1">
    <source>
        <dbReference type="EMBL" id="NKC67126.1"/>
    </source>
</evidence>
<dbReference type="EMBL" id="JAAVMB010000002">
    <property type="protein sequence ID" value="NKC67126.1"/>
    <property type="molecule type" value="Genomic_DNA"/>
</dbReference>
<reference evidence="1 2" key="1">
    <citation type="submission" date="2020-03" db="EMBL/GenBank/DDBJ databases">
        <title>Bacterial samples isolated from urine from healthy bovine heifers (Gyr breed).</title>
        <authorList>
            <person name="Giannattasio-Ferraz S."/>
            <person name="Maskeri L."/>
            <person name="Penido A."/>
            <person name="Barbosa-Stancioli E.F."/>
            <person name="Putonti C."/>
        </authorList>
    </citation>
    <scope>NUCLEOTIDE SEQUENCE [LARGE SCALE GENOMIC DNA]</scope>
    <source>
        <strain evidence="1 2">UFMG-H7</strain>
    </source>
</reference>
<dbReference type="RefSeq" id="WP_167806383.1">
    <property type="nucleotide sequence ID" value="NZ_JAAVMB010000002.1"/>
</dbReference>